<organism evidence="1 2">
    <name type="scientific">Salix viminalis</name>
    <name type="common">Common osier</name>
    <name type="synonym">Basket willow</name>
    <dbReference type="NCBI Taxonomy" id="40686"/>
    <lineage>
        <taxon>Eukaryota</taxon>
        <taxon>Viridiplantae</taxon>
        <taxon>Streptophyta</taxon>
        <taxon>Embryophyta</taxon>
        <taxon>Tracheophyta</taxon>
        <taxon>Spermatophyta</taxon>
        <taxon>Magnoliopsida</taxon>
        <taxon>eudicotyledons</taxon>
        <taxon>Gunneridae</taxon>
        <taxon>Pentapetalae</taxon>
        <taxon>rosids</taxon>
        <taxon>fabids</taxon>
        <taxon>Malpighiales</taxon>
        <taxon>Salicaceae</taxon>
        <taxon>Saliceae</taxon>
        <taxon>Salix</taxon>
    </lineage>
</organism>
<dbReference type="Proteomes" id="UP001151529">
    <property type="component" value="Chromosome 8"/>
</dbReference>
<sequence length="178" mass="20218">MRAAIKIPFPIAKKVSRKSQWMGIKEWMGGSAENKKGSLFSLPRLKPRLHGRRKSLLSGGLLNKTRLFSFAVWQLAKLQEEDSGNNDFSYAAYRIWPIAALKGWLSFVSEAECLCFTFSTKSISKRHVPFRMTLVRHFDPGADKDFDGLEGFEPEGSMGYYSEVLPSRGFAFMWLPVV</sequence>
<evidence type="ECO:0000313" key="1">
    <source>
        <dbReference type="EMBL" id="KAJ6689932.1"/>
    </source>
</evidence>
<proteinExistence type="predicted"/>
<keyword evidence="2" id="KW-1185">Reference proteome</keyword>
<reference evidence="1" key="2">
    <citation type="journal article" date="2023" name="Int. J. Mol. Sci.">
        <title>De Novo Assembly and Annotation of 11 Diverse Shrub Willow (Salix) Genomes Reveals Novel Gene Organization in Sex-Linked Regions.</title>
        <authorList>
            <person name="Hyden B."/>
            <person name="Feng K."/>
            <person name="Yates T.B."/>
            <person name="Jawdy S."/>
            <person name="Cereghino C."/>
            <person name="Smart L.B."/>
            <person name="Muchero W."/>
        </authorList>
    </citation>
    <scope>NUCLEOTIDE SEQUENCE [LARGE SCALE GENOMIC DNA]</scope>
    <source>
        <tissue evidence="1">Shoot tip</tissue>
    </source>
</reference>
<comment type="caution">
    <text evidence="1">The sequence shown here is derived from an EMBL/GenBank/DDBJ whole genome shotgun (WGS) entry which is preliminary data.</text>
</comment>
<protein>
    <submittedName>
        <fullName evidence="1">Uncharacterized protein</fullName>
    </submittedName>
</protein>
<dbReference type="AlphaFoldDB" id="A0A9Q0PL88"/>
<gene>
    <name evidence="1" type="ORF">OIU85_006242</name>
</gene>
<dbReference type="EMBL" id="JAPFFL010000012">
    <property type="protein sequence ID" value="KAJ6689932.1"/>
    <property type="molecule type" value="Genomic_DNA"/>
</dbReference>
<evidence type="ECO:0000313" key="2">
    <source>
        <dbReference type="Proteomes" id="UP001151529"/>
    </source>
</evidence>
<name>A0A9Q0PL88_SALVM</name>
<accession>A0A9Q0PL88</accession>
<reference evidence="1" key="1">
    <citation type="submission" date="2022-11" db="EMBL/GenBank/DDBJ databases">
        <authorList>
            <person name="Hyden B.L."/>
            <person name="Feng K."/>
            <person name="Yates T."/>
            <person name="Jawdy S."/>
            <person name="Smart L.B."/>
            <person name="Muchero W."/>
        </authorList>
    </citation>
    <scope>NUCLEOTIDE SEQUENCE</scope>
    <source>
        <tissue evidence="1">Shoot tip</tissue>
    </source>
</reference>